<dbReference type="Proteomes" id="UP000283644">
    <property type="component" value="Unassembled WGS sequence"/>
</dbReference>
<evidence type="ECO:0000313" key="3">
    <source>
        <dbReference type="Proteomes" id="UP000283644"/>
    </source>
</evidence>
<evidence type="ECO:0000313" key="2">
    <source>
        <dbReference type="EMBL" id="RHW27378.1"/>
    </source>
</evidence>
<accession>A0A417Y3Y6</accession>
<reference evidence="2 3" key="1">
    <citation type="submission" date="2018-09" db="EMBL/GenBank/DDBJ databases">
        <title>Genome sequencing of Nocardioides immobilis CCTCC AB 2017083 for comparison to Nocardioides silvaticus.</title>
        <authorList>
            <person name="Li C."/>
            <person name="Wang G."/>
        </authorList>
    </citation>
    <scope>NUCLEOTIDE SEQUENCE [LARGE SCALE GENOMIC DNA]</scope>
    <source>
        <strain evidence="2 3">CCTCC AB 2017083</strain>
    </source>
</reference>
<protein>
    <submittedName>
        <fullName evidence="2">Uncharacterized protein</fullName>
    </submittedName>
</protein>
<dbReference type="RefSeq" id="WP_118924991.1">
    <property type="nucleotide sequence ID" value="NZ_QXGH01000013.1"/>
</dbReference>
<name>A0A417Y3Y6_9ACTN</name>
<evidence type="ECO:0000256" key="1">
    <source>
        <dbReference type="SAM" id="MobiDB-lite"/>
    </source>
</evidence>
<organism evidence="2 3">
    <name type="scientific">Nocardioides immobilis</name>
    <dbReference type="NCBI Taxonomy" id="2049295"/>
    <lineage>
        <taxon>Bacteria</taxon>
        <taxon>Bacillati</taxon>
        <taxon>Actinomycetota</taxon>
        <taxon>Actinomycetes</taxon>
        <taxon>Propionibacteriales</taxon>
        <taxon>Nocardioidaceae</taxon>
        <taxon>Nocardioides</taxon>
    </lineage>
</organism>
<comment type="caution">
    <text evidence="2">The sequence shown here is derived from an EMBL/GenBank/DDBJ whole genome shotgun (WGS) entry which is preliminary data.</text>
</comment>
<proteinExistence type="predicted"/>
<keyword evidence="3" id="KW-1185">Reference proteome</keyword>
<sequence>MAKKRKVFLHVGMPGAGDIIEAALVHHRTALVELGVDVPARSADETFLSTVEILREHKAWGFARKEVEGNWANLSRRVWKGKQTAVLSLPLMATASRPEIDLLLDALAGLQVNVVLTAGPDDDLDEVTARWGAAVRKPERLHVVRLEEPTPKRAWKAFGKVAGFGTASLGLDDVPDPVGARSIGSLDEARREIERLARRNQTLERWRDESDRKRKRLKKRLGDVA</sequence>
<dbReference type="OrthoDB" id="3808368at2"/>
<feature type="region of interest" description="Disordered" evidence="1">
    <location>
        <begin position="205"/>
        <end position="225"/>
    </location>
</feature>
<dbReference type="AlphaFoldDB" id="A0A417Y3Y6"/>
<gene>
    <name evidence="2" type="ORF">D0Z08_09520</name>
</gene>
<dbReference type="EMBL" id="QXGH01000013">
    <property type="protein sequence ID" value="RHW27378.1"/>
    <property type="molecule type" value="Genomic_DNA"/>
</dbReference>